<sequence length="207" mass="22701">MARIVSTGVWWPPVDVHSSFCVCDPNVCPTAAAARARRGSERQAAAAAAAAEKGKRNLSAAHRGEGSEPVSVLRWEAPSGEVSLGDGLETAGTHVCGWDYETPGACSCFEGREMTEEDLLCFENLYGMEDGGGLSTDDDGGYLRVEEEDFELDYPESPGADCKSCEWHRRRGMQVLCSLCYMRLSEWIGGEYVRGERVYRGKWGSRK</sequence>
<reference evidence="1" key="1">
    <citation type="submission" date="2020-01" db="EMBL/GenBank/DDBJ databases">
        <title>Genomic and phylogenetic analysis of two Guinea pig adenovirus strains recovered from archival lung tissue.</title>
        <authorList>
            <person name="Hofmann-Sieber H."/>
            <person name="Gonzalez G."/>
            <person name="Spohn M."/>
            <person name="Dobner T."/>
            <person name="Kajon A.E."/>
        </authorList>
    </citation>
    <scope>NUCLEOTIDE SEQUENCE</scope>
    <source>
        <strain evidence="1">AUS96</strain>
    </source>
</reference>
<protein>
    <submittedName>
        <fullName evidence="1">12/13S</fullName>
    </submittedName>
</protein>
<name>A0AC61M029_9ADEN</name>
<dbReference type="EMBL" id="MN986925">
    <property type="protein sequence ID" value="QIZ64144.1"/>
    <property type="molecule type" value="Genomic_DNA"/>
</dbReference>
<dbReference type="Proteomes" id="UP000502787">
    <property type="component" value="Segment"/>
</dbReference>
<evidence type="ECO:0000313" key="1">
    <source>
        <dbReference type="EMBL" id="QIZ64144.1"/>
    </source>
</evidence>
<keyword evidence="2" id="KW-1185">Reference proteome</keyword>
<accession>A0AC61M029</accession>
<proteinExistence type="predicted"/>
<organism evidence="1 2">
    <name type="scientific">Guinea pig adenovirus 1</name>
    <dbReference type="NCBI Taxonomy" id="2847100"/>
    <lineage>
        <taxon>Viruses</taxon>
        <taxon>Varidnaviria</taxon>
        <taxon>Bamfordvirae</taxon>
        <taxon>Preplasmiviricota</taxon>
        <taxon>Polisuviricotina</taxon>
        <taxon>Pharingeaviricetes</taxon>
        <taxon>Rowavirales</taxon>
        <taxon>Adenoviridae</taxon>
        <taxon>Mastadenovirus</taxon>
        <taxon>Mastadenovirus caviae</taxon>
        <taxon>Guinea pig mastadenovirus A</taxon>
    </lineage>
</organism>
<evidence type="ECO:0000313" key="2">
    <source>
        <dbReference type="Proteomes" id="UP000502787"/>
    </source>
</evidence>